<sequence length="287" mass="33580">MIIEQILKNKFKRTVFNGIHYTLDEEQKRVYLAKEYHQKLLSKEPGDFGAFKKIGGSTAGKVLETDIFNNQFQAFCHISRLSLPMLDSKYVDAGVALEPKIINKLATEAHVDIQTFDVKKYNYDFFKGKNKYIGGIPDGYIESKNMIIEIKTVGEKKKDAWEASGPNLSYIKQAQLYSYLIGADFWGIFAIFLREEDYQKPENLDVNTRFSYKFIQKLDKKQAKDDLDKIEQWFKEYSESGISPQYNPVVDSDLIAYLKCQNEEQWLQLLMKWYEEKKVVLYEKDLL</sequence>
<name>A0ABZ2RT02_9BACT</name>
<dbReference type="InterPro" id="IPR011335">
    <property type="entry name" value="Restrct_endonuc-II-like"/>
</dbReference>
<dbReference type="RefSeq" id="WP_205498191.1">
    <property type="nucleotide sequence ID" value="NZ_CP148066.1"/>
</dbReference>
<dbReference type="NCBIfam" id="NF045870">
    <property type="entry name" value="MAGa7180_fam_nucl"/>
    <property type="match status" value="1"/>
</dbReference>
<evidence type="ECO:0000313" key="1">
    <source>
        <dbReference type="EMBL" id="WXL28254.1"/>
    </source>
</evidence>
<dbReference type="EMBL" id="CP148066">
    <property type="protein sequence ID" value="WXL28254.1"/>
    <property type="molecule type" value="Genomic_DNA"/>
</dbReference>
<dbReference type="InterPro" id="IPR011604">
    <property type="entry name" value="PDDEXK-like_dom_sf"/>
</dbReference>
<keyword evidence="2" id="KW-1185">Reference proteome</keyword>
<dbReference type="Proteomes" id="UP001460679">
    <property type="component" value="Chromosome"/>
</dbReference>
<gene>
    <name evidence="1" type="ORF">WG616_02705</name>
</gene>
<accession>A0ABZ2RT02</accession>
<dbReference type="SUPFAM" id="SSF52980">
    <property type="entry name" value="Restriction endonuclease-like"/>
    <property type="match status" value="1"/>
</dbReference>
<dbReference type="Gene3D" id="3.90.320.10">
    <property type="match status" value="1"/>
</dbReference>
<organism evidence="1 2">
    <name type="scientific">[Mycoplasma] gypis</name>
    <dbReference type="NCBI Taxonomy" id="92404"/>
    <lineage>
        <taxon>Bacteria</taxon>
        <taxon>Bacillati</taxon>
        <taxon>Mycoplasmatota</taxon>
        <taxon>Mycoplasmoidales</taxon>
        <taxon>Metamycoplasmataceae</taxon>
        <taxon>Metamycoplasma</taxon>
    </lineage>
</organism>
<reference evidence="1" key="1">
    <citation type="submission" date="2024-03" db="EMBL/GenBank/DDBJ databases">
        <title>Complete genome sequence of Mycoplasma gypis type strain B1/T1.</title>
        <authorList>
            <person name="Spergser J."/>
        </authorList>
    </citation>
    <scope>NUCLEOTIDE SEQUENCE [LARGE SCALE GENOMIC DNA]</scope>
    <source>
        <strain evidence="1">B1/T1</strain>
    </source>
</reference>
<evidence type="ECO:0008006" key="3">
    <source>
        <dbReference type="Google" id="ProtNLM"/>
    </source>
</evidence>
<proteinExistence type="predicted"/>
<protein>
    <recommendedName>
        <fullName evidence="3">YqaJ-like viral recombinase domain</fullName>
    </recommendedName>
</protein>
<evidence type="ECO:0000313" key="2">
    <source>
        <dbReference type="Proteomes" id="UP001460679"/>
    </source>
</evidence>